<evidence type="ECO:0000256" key="5">
    <source>
        <dbReference type="ARBA" id="ARBA00008276"/>
    </source>
</evidence>
<comment type="catalytic activity">
    <reaction evidence="21">
        <text>7,8-dihydropteroate + L-glutamate + ATP = 7,8-dihydrofolate + ADP + phosphate + H(+)</text>
        <dbReference type="Rhea" id="RHEA:23584"/>
        <dbReference type="ChEBI" id="CHEBI:15378"/>
        <dbReference type="ChEBI" id="CHEBI:17839"/>
        <dbReference type="ChEBI" id="CHEBI:29985"/>
        <dbReference type="ChEBI" id="CHEBI:30616"/>
        <dbReference type="ChEBI" id="CHEBI:43474"/>
        <dbReference type="ChEBI" id="CHEBI:57451"/>
        <dbReference type="ChEBI" id="CHEBI:456216"/>
        <dbReference type="EC" id="6.3.2.12"/>
    </reaction>
</comment>
<evidence type="ECO:0000256" key="3">
    <source>
        <dbReference type="ARBA" id="ARBA00004799"/>
    </source>
</evidence>
<comment type="similarity">
    <text evidence="5 22">Belongs to the folylpolyglutamate synthase family.</text>
</comment>
<dbReference type="GO" id="GO:0005737">
    <property type="term" value="C:cytoplasm"/>
    <property type="evidence" value="ECO:0007669"/>
    <property type="project" value="TreeGrafter"/>
</dbReference>
<comment type="catalytic activity">
    <reaction evidence="18">
        <text>(6S)-5,6,7,8-tetrahydrofolyl-(gamma-L-Glu)(n) + L-glutamate + ATP = (6S)-5,6,7,8-tetrahydrofolyl-(gamma-L-Glu)(n+1) + ADP + phosphate + H(+)</text>
        <dbReference type="Rhea" id="RHEA:10580"/>
        <dbReference type="Rhea" id="RHEA-COMP:14738"/>
        <dbReference type="Rhea" id="RHEA-COMP:14740"/>
        <dbReference type="ChEBI" id="CHEBI:15378"/>
        <dbReference type="ChEBI" id="CHEBI:29985"/>
        <dbReference type="ChEBI" id="CHEBI:30616"/>
        <dbReference type="ChEBI" id="CHEBI:43474"/>
        <dbReference type="ChEBI" id="CHEBI:141005"/>
        <dbReference type="ChEBI" id="CHEBI:456216"/>
        <dbReference type="EC" id="6.3.2.17"/>
    </reaction>
</comment>
<evidence type="ECO:0000313" key="25">
    <source>
        <dbReference type="EMBL" id="QAT86618.1"/>
    </source>
</evidence>
<evidence type="ECO:0000256" key="2">
    <source>
        <dbReference type="ARBA" id="ARBA00002714"/>
    </source>
</evidence>
<evidence type="ECO:0000256" key="9">
    <source>
        <dbReference type="ARBA" id="ARBA00022598"/>
    </source>
</evidence>
<dbReference type="PIRSF" id="PIRSF001563">
    <property type="entry name" value="Folylpolyglu_synth"/>
    <property type="match status" value="1"/>
</dbReference>
<accession>A0A410RXN5</accession>
<evidence type="ECO:0000256" key="15">
    <source>
        <dbReference type="ARBA" id="ARBA00030048"/>
    </source>
</evidence>
<evidence type="ECO:0000256" key="10">
    <source>
        <dbReference type="ARBA" id="ARBA00022723"/>
    </source>
</evidence>
<comment type="function">
    <text evidence="2">Functions in two distinct reactions of the de novo folate biosynthetic pathway. Catalyzes the addition of a glutamate residue to dihydropteroate (7,8-dihydropteroate or H2Pte) to form dihydrofolate (7,8-dihydrofolate monoglutamate or H2Pte-Glu). Also catalyzes successive additions of L-glutamate to tetrahydrofolate or 10-formyltetrahydrofolate or 5,10-methylenetetrahydrofolate, leading to folylpolyglutamate derivatives.</text>
</comment>
<keyword evidence="10" id="KW-0479">Metal-binding</keyword>
<dbReference type="SUPFAM" id="SSF53623">
    <property type="entry name" value="MurD-like peptide ligases, catalytic domain"/>
    <property type="match status" value="1"/>
</dbReference>
<feature type="domain" description="Mur ligase C-terminal" evidence="23">
    <location>
        <begin position="298"/>
        <end position="419"/>
    </location>
</feature>
<evidence type="ECO:0000256" key="19">
    <source>
        <dbReference type="ARBA" id="ARBA00047808"/>
    </source>
</evidence>
<dbReference type="GO" id="GO:0005524">
    <property type="term" value="F:ATP binding"/>
    <property type="evidence" value="ECO:0007669"/>
    <property type="project" value="UniProtKB-KW"/>
</dbReference>
<dbReference type="Pfam" id="PF02875">
    <property type="entry name" value="Mur_ligase_C"/>
    <property type="match status" value="1"/>
</dbReference>
<dbReference type="Pfam" id="PF08245">
    <property type="entry name" value="Mur_ligase_M"/>
    <property type="match status" value="1"/>
</dbReference>
<dbReference type="Gene3D" id="3.40.1190.10">
    <property type="entry name" value="Mur-like, catalytic domain"/>
    <property type="match status" value="1"/>
</dbReference>
<dbReference type="UniPathway" id="UPA00077">
    <property type="reaction ID" value="UER00157"/>
</dbReference>
<sequence>MDAPRAAPRTPEEALRFFQALNPSGIKLGLERVRDALAALEHPERDYPALHVAGTNGKGSTCAFVASALEAAGHRVGLYTSPHLVRVNERIRVRGEDIPDGVFGQRILEVLERYPSALSDPMTYFEFGTVVALWHFSRERVDVAVLETGLGGRLDATTAANPVVTCVTPVSFDHMEYLGHSLREIAGEKAGIFKPGVPVVLSRQEPEALDALLRRAEQLAVPVQVEGRDFGIVPRSDGTLSYRGSAWSLDGLTLALRGPYQHQNAAVALACLEALQARGVAVTPEAAREGLATARWPGRLEEVSQGPTVVVDGAHNPAGVAVLLEALDSLYAGRPLHLVFGVVADKDRGPMMRALFPLASSVHLTPLDTPRSLAPERYIAEARLLCSRVVAHSSLEEALAGASADAVGRPDGVVLATGSLFLVGAVKRWVDRSLGAMRYQQ</sequence>
<dbReference type="AlphaFoldDB" id="A0A410RXN5"/>
<evidence type="ECO:0000256" key="22">
    <source>
        <dbReference type="PIRNR" id="PIRNR001563"/>
    </source>
</evidence>
<organism evidence="25 26">
    <name type="scientific">Corallococcus coralloides</name>
    <name type="common">Myxococcus coralloides</name>
    <dbReference type="NCBI Taxonomy" id="184914"/>
    <lineage>
        <taxon>Bacteria</taxon>
        <taxon>Pseudomonadati</taxon>
        <taxon>Myxococcota</taxon>
        <taxon>Myxococcia</taxon>
        <taxon>Myxococcales</taxon>
        <taxon>Cystobacterineae</taxon>
        <taxon>Myxococcaceae</taxon>
        <taxon>Corallococcus</taxon>
    </lineage>
</organism>
<keyword evidence="11 22" id="KW-0547">Nucleotide-binding</keyword>
<evidence type="ECO:0000256" key="1">
    <source>
        <dbReference type="ARBA" id="ARBA00001946"/>
    </source>
</evidence>
<dbReference type="GO" id="GO:0046872">
    <property type="term" value="F:metal ion binding"/>
    <property type="evidence" value="ECO:0007669"/>
    <property type="project" value="UniProtKB-KW"/>
</dbReference>
<dbReference type="Proteomes" id="UP000288758">
    <property type="component" value="Chromosome"/>
</dbReference>
<evidence type="ECO:0000259" key="24">
    <source>
        <dbReference type="Pfam" id="PF08245"/>
    </source>
</evidence>
<dbReference type="InterPro" id="IPR036615">
    <property type="entry name" value="Mur_ligase_C_dom_sf"/>
</dbReference>
<dbReference type="FunFam" id="3.40.1190.10:FF:000011">
    <property type="entry name" value="Folylpolyglutamate synthase/dihydrofolate synthase"/>
    <property type="match status" value="1"/>
</dbReference>
<evidence type="ECO:0000256" key="18">
    <source>
        <dbReference type="ARBA" id="ARBA00047493"/>
    </source>
</evidence>
<evidence type="ECO:0000256" key="20">
    <source>
        <dbReference type="ARBA" id="ARBA00049035"/>
    </source>
</evidence>
<name>A0A410RXN5_CORCK</name>
<evidence type="ECO:0000256" key="17">
    <source>
        <dbReference type="ARBA" id="ARBA00032510"/>
    </source>
</evidence>
<dbReference type="GO" id="GO:0046656">
    <property type="term" value="P:folic acid biosynthetic process"/>
    <property type="evidence" value="ECO:0007669"/>
    <property type="project" value="UniProtKB-KW"/>
</dbReference>
<gene>
    <name evidence="25" type="primary">folC</name>
    <name evidence="25" type="ORF">EJ065_5080</name>
</gene>
<comment type="catalytic activity">
    <reaction evidence="20">
        <text>(6R)-5,10-methylenetetrahydrofolyl-(gamma-L-Glu)(n) + L-glutamate + ATP = (6R)-5,10-methylenetetrahydrofolyl-(gamma-L-Glu)(n+1) + ADP + phosphate + H(+)</text>
        <dbReference type="Rhea" id="RHEA:51912"/>
        <dbReference type="Rhea" id="RHEA-COMP:13257"/>
        <dbReference type="Rhea" id="RHEA-COMP:13258"/>
        <dbReference type="ChEBI" id="CHEBI:15378"/>
        <dbReference type="ChEBI" id="CHEBI:29985"/>
        <dbReference type="ChEBI" id="CHEBI:30616"/>
        <dbReference type="ChEBI" id="CHEBI:43474"/>
        <dbReference type="ChEBI" id="CHEBI:136572"/>
        <dbReference type="ChEBI" id="CHEBI:456216"/>
        <dbReference type="EC" id="6.3.2.17"/>
    </reaction>
</comment>
<evidence type="ECO:0000256" key="11">
    <source>
        <dbReference type="ARBA" id="ARBA00022741"/>
    </source>
</evidence>
<dbReference type="GO" id="GO:0008841">
    <property type="term" value="F:dihydrofolate synthase activity"/>
    <property type="evidence" value="ECO:0007669"/>
    <property type="project" value="UniProtKB-EC"/>
</dbReference>
<keyword evidence="13" id="KW-0460">Magnesium</keyword>
<dbReference type="InterPro" id="IPR036565">
    <property type="entry name" value="Mur-like_cat_sf"/>
</dbReference>
<evidence type="ECO:0000256" key="14">
    <source>
        <dbReference type="ARBA" id="ARBA00022909"/>
    </source>
</evidence>
<evidence type="ECO:0000256" key="21">
    <source>
        <dbReference type="ARBA" id="ARBA00049161"/>
    </source>
</evidence>
<dbReference type="EC" id="6.3.2.17" evidence="7"/>
<evidence type="ECO:0000256" key="12">
    <source>
        <dbReference type="ARBA" id="ARBA00022840"/>
    </source>
</evidence>
<dbReference type="PANTHER" id="PTHR11136">
    <property type="entry name" value="FOLYLPOLYGLUTAMATE SYNTHASE-RELATED"/>
    <property type="match status" value="1"/>
</dbReference>
<reference evidence="25 26" key="1">
    <citation type="submission" date="2018-12" db="EMBL/GenBank/DDBJ databases">
        <title>Complete Genome Sequence of the Corallopyronin A producing Myxobacterium Corallococcus coralloides B035.</title>
        <authorList>
            <person name="Bouhired S.M."/>
            <person name="Rupp O."/>
            <person name="Blom J."/>
            <person name="Schaeberle T.F."/>
            <person name="Kehraus S."/>
            <person name="Schiefer A."/>
            <person name="Pfarr K."/>
            <person name="Goesmann A."/>
            <person name="Hoerauf A."/>
            <person name="Koenig G.M."/>
        </authorList>
    </citation>
    <scope>NUCLEOTIDE SEQUENCE [LARGE SCALE GENOMIC DNA]</scope>
    <source>
        <strain evidence="25 26">B035</strain>
    </source>
</reference>
<comment type="pathway">
    <text evidence="3">Cofactor biosynthesis; tetrahydrofolate biosynthesis; 7,8-dihydrofolate from 2-amino-4-hydroxy-6-hydroxymethyl-7,8-dihydropteridine diphosphate and 4-aminobenzoate: step 2/2.</text>
</comment>
<dbReference type="GO" id="GO:0004326">
    <property type="term" value="F:tetrahydrofolylpolyglutamate synthase activity"/>
    <property type="evidence" value="ECO:0007669"/>
    <property type="project" value="UniProtKB-EC"/>
</dbReference>
<protein>
    <recommendedName>
        <fullName evidence="8">Dihydrofolate synthase/folylpolyglutamate synthase</fullName>
        <ecNumber evidence="6">6.3.2.12</ecNumber>
        <ecNumber evidence="7">6.3.2.17</ecNumber>
    </recommendedName>
    <alternativeName>
        <fullName evidence="17">Folylpoly-gamma-glutamate synthetase-dihydrofolate synthetase</fullName>
    </alternativeName>
    <alternativeName>
        <fullName evidence="15">Folylpolyglutamate synthetase</fullName>
    </alternativeName>
    <alternativeName>
        <fullName evidence="16">Tetrahydrofolylpolyglutamate synthase</fullName>
    </alternativeName>
</protein>
<dbReference type="Gene3D" id="3.90.190.20">
    <property type="entry name" value="Mur ligase, C-terminal domain"/>
    <property type="match status" value="1"/>
</dbReference>
<keyword evidence="12 22" id="KW-0067">ATP-binding</keyword>
<dbReference type="InterPro" id="IPR013221">
    <property type="entry name" value="Mur_ligase_cen"/>
</dbReference>
<evidence type="ECO:0000259" key="23">
    <source>
        <dbReference type="Pfam" id="PF02875"/>
    </source>
</evidence>
<comment type="pathway">
    <text evidence="4">Cofactor biosynthesis; tetrahydrofolylpolyglutamate biosynthesis.</text>
</comment>
<dbReference type="EMBL" id="CP034669">
    <property type="protein sequence ID" value="QAT86618.1"/>
    <property type="molecule type" value="Genomic_DNA"/>
</dbReference>
<dbReference type="NCBIfam" id="TIGR01499">
    <property type="entry name" value="folC"/>
    <property type="match status" value="1"/>
</dbReference>
<dbReference type="PANTHER" id="PTHR11136:SF0">
    <property type="entry name" value="DIHYDROFOLATE SYNTHETASE-RELATED"/>
    <property type="match status" value="1"/>
</dbReference>
<evidence type="ECO:0000256" key="13">
    <source>
        <dbReference type="ARBA" id="ARBA00022842"/>
    </source>
</evidence>
<dbReference type="RefSeq" id="WP_240672440.1">
    <property type="nucleotide sequence ID" value="NZ_CP034669.1"/>
</dbReference>
<comment type="catalytic activity">
    <reaction evidence="19">
        <text>10-formyltetrahydrofolyl-(gamma-L-Glu)(n) + L-glutamate + ATP = 10-formyltetrahydrofolyl-(gamma-L-Glu)(n+1) + ADP + phosphate + H(+)</text>
        <dbReference type="Rhea" id="RHEA:51904"/>
        <dbReference type="Rhea" id="RHEA-COMP:13088"/>
        <dbReference type="Rhea" id="RHEA-COMP:14300"/>
        <dbReference type="ChEBI" id="CHEBI:15378"/>
        <dbReference type="ChEBI" id="CHEBI:29985"/>
        <dbReference type="ChEBI" id="CHEBI:30616"/>
        <dbReference type="ChEBI" id="CHEBI:43474"/>
        <dbReference type="ChEBI" id="CHEBI:134413"/>
        <dbReference type="ChEBI" id="CHEBI:456216"/>
        <dbReference type="EC" id="6.3.2.17"/>
    </reaction>
</comment>
<comment type="cofactor">
    <cofactor evidence="1">
        <name>Mg(2+)</name>
        <dbReference type="ChEBI" id="CHEBI:18420"/>
    </cofactor>
</comment>
<feature type="domain" description="Mur ligase central" evidence="24">
    <location>
        <begin position="52"/>
        <end position="271"/>
    </location>
</feature>
<evidence type="ECO:0000256" key="4">
    <source>
        <dbReference type="ARBA" id="ARBA00005150"/>
    </source>
</evidence>
<dbReference type="InterPro" id="IPR004101">
    <property type="entry name" value="Mur_ligase_C"/>
</dbReference>
<evidence type="ECO:0000313" key="26">
    <source>
        <dbReference type="Proteomes" id="UP000288758"/>
    </source>
</evidence>
<dbReference type="GO" id="GO:0046654">
    <property type="term" value="P:tetrahydrofolate biosynthetic process"/>
    <property type="evidence" value="ECO:0007669"/>
    <property type="project" value="UniProtKB-UniPathway"/>
</dbReference>
<evidence type="ECO:0000256" key="8">
    <source>
        <dbReference type="ARBA" id="ARBA00019357"/>
    </source>
</evidence>
<keyword evidence="14" id="KW-0289">Folate biosynthesis</keyword>
<proteinExistence type="inferred from homology"/>
<dbReference type="SUPFAM" id="SSF53244">
    <property type="entry name" value="MurD-like peptide ligases, peptide-binding domain"/>
    <property type="match status" value="1"/>
</dbReference>
<dbReference type="InterPro" id="IPR001645">
    <property type="entry name" value="Folylpolyglutamate_synth"/>
</dbReference>
<dbReference type="EC" id="6.3.2.12" evidence="6"/>
<evidence type="ECO:0000256" key="7">
    <source>
        <dbReference type="ARBA" id="ARBA00013025"/>
    </source>
</evidence>
<keyword evidence="9 22" id="KW-0436">Ligase</keyword>
<evidence type="ECO:0000256" key="16">
    <source>
        <dbReference type="ARBA" id="ARBA00030592"/>
    </source>
</evidence>
<evidence type="ECO:0000256" key="6">
    <source>
        <dbReference type="ARBA" id="ARBA00013023"/>
    </source>
</evidence>